<comment type="caution">
    <text evidence="6">The sequence shown here is derived from an EMBL/GenBank/DDBJ whole genome shotgun (WGS) entry which is preliminary data.</text>
</comment>
<reference evidence="6" key="1">
    <citation type="submission" date="2020-08" db="EMBL/GenBank/DDBJ databases">
        <title>Genomic Encyclopedia of Type Strains, Phase IV (KMG-IV): sequencing the most valuable type-strain genomes for metagenomic binning, comparative biology and taxonomic classification.</title>
        <authorList>
            <person name="Goeker M."/>
        </authorList>
    </citation>
    <scope>NUCLEOTIDE SEQUENCE [LARGE SCALE GENOMIC DNA]</scope>
    <source>
        <strain evidence="6">DSM 105040</strain>
    </source>
</reference>
<dbReference type="PRINTS" id="PR00035">
    <property type="entry name" value="HTHGNTR"/>
</dbReference>
<dbReference type="PANTHER" id="PTHR43537">
    <property type="entry name" value="TRANSCRIPTIONAL REGULATOR, GNTR FAMILY"/>
    <property type="match status" value="1"/>
</dbReference>
<evidence type="ECO:0000259" key="5">
    <source>
        <dbReference type="PROSITE" id="PS50949"/>
    </source>
</evidence>
<dbReference type="InterPro" id="IPR008920">
    <property type="entry name" value="TF_FadR/GntR_C"/>
</dbReference>
<keyword evidence="7" id="KW-1185">Reference proteome</keyword>
<dbReference type="Gene3D" id="1.20.120.530">
    <property type="entry name" value="GntR ligand-binding domain-like"/>
    <property type="match status" value="1"/>
</dbReference>
<proteinExistence type="predicted"/>
<dbReference type="Gene3D" id="1.10.10.10">
    <property type="entry name" value="Winged helix-like DNA-binding domain superfamily/Winged helix DNA-binding domain"/>
    <property type="match status" value="1"/>
</dbReference>
<evidence type="ECO:0000256" key="3">
    <source>
        <dbReference type="ARBA" id="ARBA00023163"/>
    </source>
</evidence>
<feature type="domain" description="HTH gntR-type" evidence="5">
    <location>
        <begin position="28"/>
        <end position="95"/>
    </location>
</feature>
<dbReference type="Pfam" id="PF07729">
    <property type="entry name" value="FCD"/>
    <property type="match status" value="1"/>
</dbReference>
<accession>A0A840CD32</accession>
<dbReference type="SMART" id="SM00345">
    <property type="entry name" value="HTH_GNTR"/>
    <property type="match status" value="1"/>
</dbReference>
<dbReference type="InterPro" id="IPR011711">
    <property type="entry name" value="GntR_C"/>
</dbReference>
<name>A0A840CD32_9RHOB</name>
<dbReference type="GO" id="GO:0003700">
    <property type="term" value="F:DNA-binding transcription factor activity"/>
    <property type="evidence" value="ECO:0007669"/>
    <property type="project" value="InterPro"/>
</dbReference>
<dbReference type="CDD" id="cd07377">
    <property type="entry name" value="WHTH_GntR"/>
    <property type="match status" value="1"/>
</dbReference>
<dbReference type="Proteomes" id="UP000585681">
    <property type="component" value="Unassembled WGS sequence"/>
</dbReference>
<dbReference type="PROSITE" id="PS50949">
    <property type="entry name" value="HTH_GNTR"/>
    <property type="match status" value="1"/>
</dbReference>
<evidence type="ECO:0000256" key="4">
    <source>
        <dbReference type="SAM" id="MobiDB-lite"/>
    </source>
</evidence>
<dbReference type="GO" id="GO:0003677">
    <property type="term" value="F:DNA binding"/>
    <property type="evidence" value="ECO:0007669"/>
    <property type="project" value="UniProtKB-KW"/>
</dbReference>
<keyword evidence="3" id="KW-0804">Transcription</keyword>
<sequence>MVENVKPARRSPVNKRAEPRGARTVVREPIHEQILPHIRRDIVLNRWGPGERLPEMELCHEFGVSRTPLRNVLKILEVEGLIELVPHIGAVVTPFDSPDLAEKLDVMSGLEQLAAVRIAQLRPPEALSEIQRLHSEMNLAALDTDRTRYYALNDEFHRAIVLGSGNATLSKMHETIMWHVSRARNFANEQEVLGVRAAEHHTQIVEMILSGDAEGARLAMRTHLDDVISNILARFGPEQTIDSETGNDAA</sequence>
<dbReference type="SUPFAM" id="SSF48008">
    <property type="entry name" value="GntR ligand-binding domain-like"/>
    <property type="match status" value="1"/>
</dbReference>
<organism evidence="6 7">
    <name type="scientific">Actibacterium naphthalenivorans</name>
    <dbReference type="NCBI Taxonomy" id="1614693"/>
    <lineage>
        <taxon>Bacteria</taxon>
        <taxon>Pseudomonadati</taxon>
        <taxon>Pseudomonadota</taxon>
        <taxon>Alphaproteobacteria</taxon>
        <taxon>Rhodobacterales</taxon>
        <taxon>Roseobacteraceae</taxon>
        <taxon>Actibacterium</taxon>
    </lineage>
</organism>
<dbReference type="EMBL" id="JACIEQ010000016">
    <property type="protein sequence ID" value="MBB4023991.1"/>
    <property type="molecule type" value="Genomic_DNA"/>
</dbReference>
<evidence type="ECO:0000256" key="2">
    <source>
        <dbReference type="ARBA" id="ARBA00023125"/>
    </source>
</evidence>
<dbReference type="PANTHER" id="PTHR43537:SF24">
    <property type="entry name" value="GLUCONATE OPERON TRANSCRIPTIONAL REPRESSOR"/>
    <property type="match status" value="1"/>
</dbReference>
<dbReference type="SMART" id="SM00895">
    <property type="entry name" value="FCD"/>
    <property type="match status" value="1"/>
</dbReference>
<protein>
    <submittedName>
        <fullName evidence="6">DNA-binding GntR family transcriptional regulator</fullName>
    </submittedName>
</protein>
<dbReference type="AlphaFoldDB" id="A0A840CD32"/>
<gene>
    <name evidence="6" type="ORF">GGR17_003831</name>
</gene>
<dbReference type="SUPFAM" id="SSF46785">
    <property type="entry name" value="Winged helix' DNA-binding domain"/>
    <property type="match status" value="1"/>
</dbReference>
<dbReference type="Pfam" id="PF00392">
    <property type="entry name" value="GntR"/>
    <property type="match status" value="1"/>
</dbReference>
<evidence type="ECO:0000256" key="1">
    <source>
        <dbReference type="ARBA" id="ARBA00023015"/>
    </source>
</evidence>
<dbReference type="InterPro" id="IPR000524">
    <property type="entry name" value="Tscrpt_reg_HTH_GntR"/>
</dbReference>
<evidence type="ECO:0000313" key="7">
    <source>
        <dbReference type="Proteomes" id="UP000585681"/>
    </source>
</evidence>
<keyword evidence="2 6" id="KW-0238">DNA-binding</keyword>
<evidence type="ECO:0000313" key="6">
    <source>
        <dbReference type="EMBL" id="MBB4023991.1"/>
    </source>
</evidence>
<dbReference type="InterPro" id="IPR036388">
    <property type="entry name" value="WH-like_DNA-bd_sf"/>
</dbReference>
<feature type="region of interest" description="Disordered" evidence="4">
    <location>
        <begin position="1"/>
        <end position="22"/>
    </location>
</feature>
<dbReference type="RefSeq" id="WP_054539451.1">
    <property type="nucleotide sequence ID" value="NZ_JACIEQ010000016.1"/>
</dbReference>
<dbReference type="InterPro" id="IPR036390">
    <property type="entry name" value="WH_DNA-bd_sf"/>
</dbReference>
<keyword evidence="1" id="KW-0805">Transcription regulation</keyword>